<evidence type="ECO:0000256" key="7">
    <source>
        <dbReference type="ARBA" id="ARBA00023004"/>
    </source>
</evidence>
<dbReference type="InterPro" id="IPR015421">
    <property type="entry name" value="PyrdxlP-dep_Trfase_major"/>
</dbReference>
<protein>
    <recommendedName>
        <fullName evidence="3">cysteine desulfurase</fullName>
        <ecNumber evidence="3">2.8.1.7</ecNumber>
    </recommendedName>
</protein>
<evidence type="ECO:0000256" key="6">
    <source>
        <dbReference type="ARBA" id="ARBA00022898"/>
    </source>
</evidence>
<evidence type="ECO:0000256" key="3">
    <source>
        <dbReference type="ARBA" id="ARBA00012239"/>
    </source>
</evidence>
<dbReference type="Gene3D" id="3.90.1150.10">
    <property type="entry name" value="Aspartate Aminotransferase, domain 1"/>
    <property type="match status" value="1"/>
</dbReference>
<dbReference type="PANTHER" id="PTHR11601:SF34">
    <property type="entry name" value="CYSTEINE DESULFURASE"/>
    <property type="match status" value="1"/>
</dbReference>
<name>A0ABP9MBK5_9MICO</name>
<dbReference type="Proteomes" id="UP001501407">
    <property type="component" value="Unassembled WGS sequence"/>
</dbReference>
<dbReference type="InterPro" id="IPR016454">
    <property type="entry name" value="Cysteine_dSase"/>
</dbReference>
<evidence type="ECO:0000256" key="4">
    <source>
        <dbReference type="ARBA" id="ARBA00022679"/>
    </source>
</evidence>
<dbReference type="PANTHER" id="PTHR11601">
    <property type="entry name" value="CYSTEINE DESULFURYLASE FAMILY MEMBER"/>
    <property type="match status" value="1"/>
</dbReference>
<reference evidence="13" key="1">
    <citation type="journal article" date="2019" name="Int. J. Syst. Evol. Microbiol.">
        <title>The Global Catalogue of Microorganisms (GCM) 10K type strain sequencing project: providing services to taxonomists for standard genome sequencing and annotation.</title>
        <authorList>
            <consortium name="The Broad Institute Genomics Platform"/>
            <consortium name="The Broad Institute Genome Sequencing Center for Infectious Disease"/>
            <person name="Wu L."/>
            <person name="Ma J."/>
        </authorList>
    </citation>
    <scope>NUCLEOTIDE SEQUENCE [LARGE SCALE GENOMIC DNA]</scope>
    <source>
        <strain evidence="13">JCM 18959</strain>
    </source>
</reference>
<keyword evidence="5" id="KW-0479">Metal-binding</keyword>
<comment type="similarity">
    <text evidence="2">Belongs to the class-V pyridoxal-phosphate-dependent aminotransferase family. NifS/IscS subfamily.</text>
</comment>
<dbReference type="EMBL" id="BAABKZ010000001">
    <property type="protein sequence ID" value="GAA5091583.1"/>
    <property type="molecule type" value="Genomic_DNA"/>
</dbReference>
<evidence type="ECO:0000256" key="9">
    <source>
        <dbReference type="ARBA" id="ARBA00050776"/>
    </source>
</evidence>
<keyword evidence="4" id="KW-0808">Transferase</keyword>
<dbReference type="PIRSF" id="PIRSF005572">
    <property type="entry name" value="NifS"/>
    <property type="match status" value="1"/>
</dbReference>
<evidence type="ECO:0000256" key="1">
    <source>
        <dbReference type="ARBA" id="ARBA00001933"/>
    </source>
</evidence>
<dbReference type="InterPro" id="IPR015422">
    <property type="entry name" value="PyrdxlP-dep_Trfase_small"/>
</dbReference>
<dbReference type="SUPFAM" id="SSF53383">
    <property type="entry name" value="PLP-dependent transferases"/>
    <property type="match status" value="1"/>
</dbReference>
<dbReference type="InterPro" id="IPR015424">
    <property type="entry name" value="PyrdxlP-dep_Trfase"/>
</dbReference>
<keyword evidence="6" id="KW-0663">Pyridoxal phosphate</keyword>
<dbReference type="Gene3D" id="3.40.640.10">
    <property type="entry name" value="Type I PLP-dependent aspartate aminotransferase-like (Major domain)"/>
    <property type="match status" value="1"/>
</dbReference>
<feature type="domain" description="Aminotransferase class V" evidence="11">
    <location>
        <begin position="5"/>
        <end position="370"/>
    </location>
</feature>
<comment type="cofactor">
    <cofactor evidence="1 10">
        <name>pyridoxal 5'-phosphate</name>
        <dbReference type="ChEBI" id="CHEBI:597326"/>
    </cofactor>
</comment>
<evidence type="ECO:0000256" key="8">
    <source>
        <dbReference type="ARBA" id="ARBA00023014"/>
    </source>
</evidence>
<dbReference type="PROSITE" id="PS00595">
    <property type="entry name" value="AA_TRANSFER_CLASS_5"/>
    <property type="match status" value="1"/>
</dbReference>
<evidence type="ECO:0000313" key="13">
    <source>
        <dbReference type="Proteomes" id="UP001501407"/>
    </source>
</evidence>
<organism evidence="12 13">
    <name type="scientific">Microbacterium yannicii</name>
    <dbReference type="NCBI Taxonomy" id="671622"/>
    <lineage>
        <taxon>Bacteria</taxon>
        <taxon>Bacillati</taxon>
        <taxon>Actinomycetota</taxon>
        <taxon>Actinomycetes</taxon>
        <taxon>Micrococcales</taxon>
        <taxon>Microbacteriaceae</taxon>
        <taxon>Microbacterium</taxon>
    </lineage>
</organism>
<gene>
    <name evidence="12" type="ORF">GCM10025760_19120</name>
</gene>
<evidence type="ECO:0000256" key="5">
    <source>
        <dbReference type="ARBA" id="ARBA00022723"/>
    </source>
</evidence>
<dbReference type="InterPro" id="IPR020578">
    <property type="entry name" value="Aminotrans_V_PyrdxlP_BS"/>
</dbReference>
<proteinExistence type="inferred from homology"/>
<dbReference type="Gene3D" id="1.10.260.50">
    <property type="match status" value="1"/>
</dbReference>
<comment type="catalytic activity">
    <reaction evidence="9">
        <text>(sulfur carrier)-H + L-cysteine = (sulfur carrier)-SH + L-alanine</text>
        <dbReference type="Rhea" id="RHEA:43892"/>
        <dbReference type="Rhea" id="RHEA-COMP:14737"/>
        <dbReference type="Rhea" id="RHEA-COMP:14739"/>
        <dbReference type="ChEBI" id="CHEBI:29917"/>
        <dbReference type="ChEBI" id="CHEBI:35235"/>
        <dbReference type="ChEBI" id="CHEBI:57972"/>
        <dbReference type="ChEBI" id="CHEBI:64428"/>
        <dbReference type="EC" id="2.8.1.7"/>
    </reaction>
</comment>
<evidence type="ECO:0000256" key="2">
    <source>
        <dbReference type="ARBA" id="ARBA00006490"/>
    </source>
</evidence>
<accession>A0ABP9MBK5</accession>
<comment type="caution">
    <text evidence="12">The sequence shown here is derived from an EMBL/GenBank/DDBJ whole genome shotgun (WGS) entry which is preliminary data.</text>
</comment>
<dbReference type="EC" id="2.8.1.7" evidence="3"/>
<dbReference type="InterPro" id="IPR000192">
    <property type="entry name" value="Aminotrans_V_dom"/>
</dbReference>
<keyword evidence="13" id="KW-1185">Reference proteome</keyword>
<keyword evidence="7" id="KW-0408">Iron</keyword>
<keyword evidence="8" id="KW-0411">Iron-sulfur</keyword>
<dbReference type="Pfam" id="PF00266">
    <property type="entry name" value="Aminotran_5"/>
    <property type="match status" value="1"/>
</dbReference>
<evidence type="ECO:0000313" key="12">
    <source>
        <dbReference type="EMBL" id="GAA5091583.1"/>
    </source>
</evidence>
<evidence type="ECO:0000259" key="11">
    <source>
        <dbReference type="Pfam" id="PF00266"/>
    </source>
</evidence>
<sequence length="398" mass="41276">MSMLYLDNAATTPVRPEVLEAMMPYLTRWYGNPSSHHTVGEAAADALGEARARVARVLGLRAGDIVFTSGGTEANNLAIKGIAIAAALRRADGAPRRADAAHAHGGTHIVTTPIEHESVLESVAYLERVHGFAATRVPVDADARVSAEAVARSLRDDTVLVSIGYANNEVGTVQDAAAIAAALRERRVPLHLDAVQAAGWLPLSAAELGYDAISLAGHKLGAPKGTGVLGIRGRVPLEPLLHGGGQERGRRSGTEDVAGAIGFATALELAEAERVEASARVGTIRDRFIARVLEHVPSARLTGDPVHRLAGTASFTFAGTSGEAVLLELERRGVVSSSGSACAAGSDEPSHVLLAMGIAPGVAQTAVRFTFPRWLNAPLDAVADAVEASVAAVSAPRR</sequence>
<evidence type="ECO:0000256" key="10">
    <source>
        <dbReference type="RuleBase" id="RU004504"/>
    </source>
</evidence>